<dbReference type="InterPro" id="IPR036097">
    <property type="entry name" value="HisK_dim/P_sf"/>
</dbReference>
<dbReference type="Proteomes" id="UP000325577">
    <property type="component" value="Linkage Group LG0"/>
</dbReference>
<evidence type="ECO:0000259" key="9">
    <source>
        <dbReference type="PROSITE" id="PS50110"/>
    </source>
</evidence>
<feature type="chain" id="PRO_5023802676" description="histidine kinase" evidence="7">
    <location>
        <begin position="19"/>
        <end position="791"/>
    </location>
</feature>
<dbReference type="CDD" id="cd00082">
    <property type="entry name" value="HisKA"/>
    <property type="match status" value="1"/>
</dbReference>
<dbReference type="Gene3D" id="3.30.565.10">
    <property type="entry name" value="Histidine kinase-like ATPase, C-terminal domain"/>
    <property type="match status" value="1"/>
</dbReference>
<dbReference type="EC" id="2.7.13.3" evidence="2"/>
<feature type="signal peptide" evidence="7">
    <location>
        <begin position="1"/>
        <end position="18"/>
    </location>
</feature>
<dbReference type="PROSITE" id="PS50110">
    <property type="entry name" value="RESPONSE_REGULATORY"/>
    <property type="match status" value="1"/>
</dbReference>
<dbReference type="PRINTS" id="PR00344">
    <property type="entry name" value="BCTRLSENSOR"/>
</dbReference>
<dbReference type="InterPro" id="IPR001789">
    <property type="entry name" value="Sig_transdc_resp-reg_receiver"/>
</dbReference>
<dbReference type="SMART" id="SM00387">
    <property type="entry name" value="HATPase_c"/>
    <property type="match status" value="1"/>
</dbReference>
<evidence type="ECO:0000313" key="10">
    <source>
        <dbReference type="EMBL" id="KAA8549091.1"/>
    </source>
</evidence>
<dbReference type="Gene3D" id="1.10.287.130">
    <property type="match status" value="1"/>
</dbReference>
<keyword evidence="6" id="KW-1133">Transmembrane helix</keyword>
<dbReference type="SUPFAM" id="SSF55874">
    <property type="entry name" value="ATPase domain of HSP90 chaperone/DNA topoisomerase II/histidine kinase"/>
    <property type="match status" value="1"/>
</dbReference>
<name>A0A5J5C657_9ASTE</name>
<dbReference type="SMART" id="SM00388">
    <property type="entry name" value="HisKA"/>
    <property type="match status" value="1"/>
</dbReference>
<dbReference type="Pfam" id="PF00512">
    <property type="entry name" value="HisKA"/>
    <property type="match status" value="1"/>
</dbReference>
<gene>
    <name evidence="10" type="ORF">F0562_000775</name>
</gene>
<protein>
    <recommendedName>
        <fullName evidence="2">histidine kinase</fullName>
        <ecNumber evidence="2">2.7.13.3</ecNumber>
    </recommendedName>
</protein>
<evidence type="ECO:0000313" key="11">
    <source>
        <dbReference type="Proteomes" id="UP000325577"/>
    </source>
</evidence>
<dbReference type="SUPFAM" id="SSF47384">
    <property type="entry name" value="Homodimeric domain of signal transducing histidine kinase"/>
    <property type="match status" value="1"/>
</dbReference>
<reference evidence="10 11" key="1">
    <citation type="submission" date="2019-09" db="EMBL/GenBank/DDBJ databases">
        <title>A chromosome-level genome assembly of the Chinese tupelo Nyssa sinensis.</title>
        <authorList>
            <person name="Yang X."/>
            <person name="Kang M."/>
            <person name="Yang Y."/>
            <person name="Xiong H."/>
            <person name="Wang M."/>
            <person name="Zhang Z."/>
            <person name="Wang Z."/>
            <person name="Wu H."/>
            <person name="Ma T."/>
            <person name="Liu J."/>
            <person name="Xi Z."/>
        </authorList>
    </citation>
    <scope>NUCLEOTIDE SEQUENCE [LARGE SCALE GENOMIC DNA]</scope>
    <source>
        <strain evidence="10">J267</strain>
        <tissue evidence="10">Leaf</tissue>
    </source>
</reference>
<dbReference type="PANTHER" id="PTHR43719">
    <property type="entry name" value="TWO-COMPONENT HISTIDINE KINASE"/>
    <property type="match status" value="1"/>
</dbReference>
<keyword evidence="3 4" id="KW-0597">Phosphoprotein</keyword>
<sequence>MLLLLSFVFPFWIIKVKRIEQEVKLVSLDVRQEILSEIENTAKLILPMNSSATNLARVLSSSLNGTELSFSEIETRVAPVLFQALSTMPHLSQIAYVGLDGLFFSYYINGDQPFAVYSNSSFSVNTTTSNVTRKYSCYTQPVNRDTGKLYGEVNSHPLVTVNTSWIQEALNSTTNGYSSLGTGWNDAQDLLILNTAGMGERGSISLGFPVKSLVGFFSAINRYGGSLYLATKDGKLLTDDGIPNTRMVLVGKSVSFQLLKPNGDQIGSAVDVTCEPYRRHIKSFFCVEHLGNKVYVLALPQKELESIVHKNIKFAFLLLVLMIGTMVISIIAFVFLIVRAARREMHLCAALIKQMEATQQAERKSMNKSLAFASASHDVRACLAGITGLIEICQDEVAPGSELETNLLQMEACTKDLLGILNSILDTSKIEAGKMQLVEEEFDLTQLLEDVVDLYHPVGMKKGVDLVLDPFDGSVSKFSQLKGDRGKIKQIICNLLSNAVKFTSEGHVVVRAWAKKPSFENSILASNQNSSFNCLSCLFFKNDEAYNNLEAMNTVQQKPNCMEFVFEVDDTGKGIPKEKQKTVFENYVQVKETALGQGGTGLGLGIVQSLVRLMGGEIGIVDKEGEKGTCFSSQPPKPEGGIQGHGGMSNEKPLSGKKVLVAEDNAVLRKLAMSNLSLLGANVELCENGEEALQLVCKGLSDQRKRGFSSVLPYDYILMDCEMPVMDGFEATRCIREEETYYGVRTPIIALTAHTTDEEANRVIRAGMDFHLAKPLKREQLLEAIIHIHSK</sequence>
<dbReference type="InterPro" id="IPR003594">
    <property type="entry name" value="HATPase_dom"/>
</dbReference>
<dbReference type="InterPro" id="IPR004358">
    <property type="entry name" value="Sig_transdc_His_kin-like_C"/>
</dbReference>
<proteinExistence type="predicted"/>
<organism evidence="10 11">
    <name type="scientific">Nyssa sinensis</name>
    <dbReference type="NCBI Taxonomy" id="561372"/>
    <lineage>
        <taxon>Eukaryota</taxon>
        <taxon>Viridiplantae</taxon>
        <taxon>Streptophyta</taxon>
        <taxon>Embryophyta</taxon>
        <taxon>Tracheophyta</taxon>
        <taxon>Spermatophyta</taxon>
        <taxon>Magnoliopsida</taxon>
        <taxon>eudicotyledons</taxon>
        <taxon>Gunneridae</taxon>
        <taxon>Pentapetalae</taxon>
        <taxon>asterids</taxon>
        <taxon>Cornales</taxon>
        <taxon>Nyssaceae</taxon>
        <taxon>Nyssa</taxon>
    </lineage>
</organism>
<dbReference type="InterPro" id="IPR003661">
    <property type="entry name" value="HisK_dim/P_dom"/>
</dbReference>
<keyword evidence="7" id="KW-0732">Signal</keyword>
<dbReference type="InterPro" id="IPR050956">
    <property type="entry name" value="2C_system_His_kinase"/>
</dbReference>
<dbReference type="PROSITE" id="PS50109">
    <property type="entry name" value="HIS_KIN"/>
    <property type="match status" value="1"/>
</dbReference>
<dbReference type="SUPFAM" id="SSF52172">
    <property type="entry name" value="CheY-like"/>
    <property type="match status" value="1"/>
</dbReference>
<evidence type="ECO:0000259" key="8">
    <source>
        <dbReference type="PROSITE" id="PS50109"/>
    </source>
</evidence>
<feature type="domain" description="Histidine kinase" evidence="8">
    <location>
        <begin position="374"/>
        <end position="639"/>
    </location>
</feature>
<feature type="modified residue" description="4-aspartylphosphate" evidence="4">
    <location>
        <position position="720"/>
    </location>
</feature>
<keyword evidence="11" id="KW-1185">Reference proteome</keyword>
<dbReference type="SMART" id="SM00448">
    <property type="entry name" value="REC"/>
    <property type="match status" value="1"/>
</dbReference>
<accession>A0A5J5C657</accession>
<dbReference type="Gene3D" id="3.40.50.2300">
    <property type="match status" value="1"/>
</dbReference>
<evidence type="ECO:0000256" key="3">
    <source>
        <dbReference type="ARBA" id="ARBA00022553"/>
    </source>
</evidence>
<dbReference type="CDD" id="cd17546">
    <property type="entry name" value="REC_hyHK_CKI1_RcsC-like"/>
    <property type="match status" value="1"/>
</dbReference>
<evidence type="ECO:0000256" key="4">
    <source>
        <dbReference type="PROSITE-ProRule" id="PRU00169"/>
    </source>
</evidence>
<dbReference type="InterPro" id="IPR011006">
    <property type="entry name" value="CheY-like_superfamily"/>
</dbReference>
<dbReference type="OrthoDB" id="60033at2759"/>
<dbReference type="InterPro" id="IPR005467">
    <property type="entry name" value="His_kinase_dom"/>
</dbReference>
<feature type="region of interest" description="Disordered" evidence="5">
    <location>
        <begin position="630"/>
        <end position="649"/>
    </location>
</feature>
<dbReference type="GO" id="GO:0000155">
    <property type="term" value="F:phosphorelay sensor kinase activity"/>
    <property type="evidence" value="ECO:0007669"/>
    <property type="project" value="InterPro"/>
</dbReference>
<evidence type="ECO:0000256" key="5">
    <source>
        <dbReference type="SAM" id="MobiDB-lite"/>
    </source>
</evidence>
<comment type="catalytic activity">
    <reaction evidence="1">
        <text>ATP + protein L-histidine = ADP + protein N-phospho-L-histidine.</text>
        <dbReference type="EC" id="2.7.13.3"/>
    </reaction>
</comment>
<keyword evidence="6" id="KW-0472">Membrane</keyword>
<dbReference type="InterPro" id="IPR036890">
    <property type="entry name" value="HATPase_C_sf"/>
</dbReference>
<evidence type="ECO:0000256" key="7">
    <source>
        <dbReference type="SAM" id="SignalP"/>
    </source>
</evidence>
<evidence type="ECO:0000256" key="6">
    <source>
        <dbReference type="SAM" id="Phobius"/>
    </source>
</evidence>
<evidence type="ECO:0000256" key="2">
    <source>
        <dbReference type="ARBA" id="ARBA00012438"/>
    </source>
</evidence>
<dbReference type="Pfam" id="PF00072">
    <property type="entry name" value="Response_reg"/>
    <property type="match status" value="1"/>
</dbReference>
<evidence type="ECO:0000256" key="1">
    <source>
        <dbReference type="ARBA" id="ARBA00000085"/>
    </source>
</evidence>
<dbReference type="Pfam" id="PF02518">
    <property type="entry name" value="HATPase_c"/>
    <property type="match status" value="1"/>
</dbReference>
<dbReference type="PANTHER" id="PTHR43719:SF75">
    <property type="entry name" value="HISTIDINE KINASE CKI1"/>
    <property type="match status" value="1"/>
</dbReference>
<feature type="transmembrane region" description="Helical" evidence="6">
    <location>
        <begin position="314"/>
        <end position="338"/>
    </location>
</feature>
<keyword evidence="6" id="KW-0812">Transmembrane</keyword>
<feature type="domain" description="Response regulatory" evidence="9">
    <location>
        <begin position="658"/>
        <end position="789"/>
    </location>
</feature>
<dbReference type="EMBL" id="CM018031">
    <property type="protein sequence ID" value="KAA8549091.1"/>
    <property type="molecule type" value="Genomic_DNA"/>
</dbReference>
<dbReference type="AlphaFoldDB" id="A0A5J5C657"/>